<comment type="caution">
    <text evidence="2">The sequence shown here is derived from an EMBL/GenBank/DDBJ whole genome shotgun (WGS) entry which is preliminary data.</text>
</comment>
<proteinExistence type="predicted"/>
<feature type="compositionally biased region" description="Basic and acidic residues" evidence="1">
    <location>
        <begin position="112"/>
        <end position="122"/>
    </location>
</feature>
<feature type="compositionally biased region" description="Basic residues" evidence="1">
    <location>
        <begin position="298"/>
        <end position="308"/>
    </location>
</feature>
<evidence type="ECO:0000313" key="2">
    <source>
        <dbReference type="EMBL" id="KAG6481462.1"/>
    </source>
</evidence>
<protein>
    <submittedName>
        <fullName evidence="2">Uncharacterized protein</fullName>
    </submittedName>
</protein>
<reference evidence="2 3" key="1">
    <citation type="submission" date="2020-08" db="EMBL/GenBank/DDBJ databases">
        <title>Plant Genome Project.</title>
        <authorList>
            <person name="Zhang R.-G."/>
        </authorList>
    </citation>
    <scope>NUCLEOTIDE SEQUENCE [LARGE SCALE GENOMIC DNA]</scope>
    <source>
        <tissue evidence="2">Rhizome</tissue>
    </source>
</reference>
<dbReference type="AlphaFoldDB" id="A0A8J5F7Y0"/>
<feature type="region of interest" description="Disordered" evidence="1">
    <location>
        <begin position="275"/>
        <end position="312"/>
    </location>
</feature>
<evidence type="ECO:0000313" key="3">
    <source>
        <dbReference type="Proteomes" id="UP000734854"/>
    </source>
</evidence>
<feature type="region of interest" description="Disordered" evidence="1">
    <location>
        <begin position="92"/>
        <end position="125"/>
    </location>
</feature>
<keyword evidence="3" id="KW-1185">Reference proteome</keyword>
<dbReference type="EMBL" id="JACMSC010000016">
    <property type="protein sequence ID" value="KAG6481462.1"/>
    <property type="molecule type" value="Genomic_DNA"/>
</dbReference>
<sequence length="383" mass="42407">MGLKAEKGRSSVAKAAVIQCNNSDAIDHWAFLEEIEAPMWADLTMEAPFMDQEDVDSAWFLVSHSFHQMSSQKLKKYLHGKDKERLHNLRCHSPEVPDSVSRSRGKHYKSRKWLESTRESTAKQHPVRKLGATSLQTEIKKDLAHETSRSTITICSLSRTPSECLLTDNEISITETNIISGKAPSSTAMSKYQNLRSKVSVGFTRSTPKRGTLRIACKTASSAIKPNLTGNRKTLCSRKEINKTEDLLHKLNSSSGKSSVGSSNSLGSILENAHSTNSAKNGRGNESKKSLASLPKVHEKKSKHRVQHLQHQTITSSAKIVCKESKSKVLGSNKIRKPASGFNKPKSQTNVAVTKQTVVAGAERSKMQWMDMVLQLYIDPSEL</sequence>
<accession>A0A8J5F7Y0</accession>
<evidence type="ECO:0000256" key="1">
    <source>
        <dbReference type="SAM" id="MobiDB-lite"/>
    </source>
</evidence>
<dbReference type="Proteomes" id="UP000734854">
    <property type="component" value="Unassembled WGS sequence"/>
</dbReference>
<organism evidence="2 3">
    <name type="scientific">Zingiber officinale</name>
    <name type="common">Ginger</name>
    <name type="synonym">Amomum zingiber</name>
    <dbReference type="NCBI Taxonomy" id="94328"/>
    <lineage>
        <taxon>Eukaryota</taxon>
        <taxon>Viridiplantae</taxon>
        <taxon>Streptophyta</taxon>
        <taxon>Embryophyta</taxon>
        <taxon>Tracheophyta</taxon>
        <taxon>Spermatophyta</taxon>
        <taxon>Magnoliopsida</taxon>
        <taxon>Liliopsida</taxon>
        <taxon>Zingiberales</taxon>
        <taxon>Zingiberaceae</taxon>
        <taxon>Zingiber</taxon>
    </lineage>
</organism>
<gene>
    <name evidence="2" type="ORF">ZIOFF_058066</name>
</gene>
<name>A0A8J5F7Y0_ZINOF</name>